<feature type="transmembrane region" description="Helical" evidence="1">
    <location>
        <begin position="21"/>
        <end position="43"/>
    </location>
</feature>
<evidence type="ECO:0008006" key="3">
    <source>
        <dbReference type="Google" id="ProtNLM"/>
    </source>
</evidence>
<dbReference type="AlphaFoldDB" id="A0A1J5SV58"/>
<feature type="transmembrane region" description="Helical" evidence="1">
    <location>
        <begin position="75"/>
        <end position="92"/>
    </location>
</feature>
<keyword evidence="1" id="KW-0472">Membrane</keyword>
<organism evidence="2">
    <name type="scientific">mine drainage metagenome</name>
    <dbReference type="NCBI Taxonomy" id="410659"/>
    <lineage>
        <taxon>unclassified sequences</taxon>
        <taxon>metagenomes</taxon>
        <taxon>ecological metagenomes</taxon>
    </lineage>
</organism>
<sequence length="94" mass="10109">MTAKTGAERGGLRVWDLPVRLFHWTLLAGLAALHVAAVLAHWLGKGENLILPMLTGHKPWPADRPRPALAFAPPLRALAMLALAAAAVLLLIRL</sequence>
<comment type="caution">
    <text evidence="2">The sequence shown here is derived from an EMBL/GenBank/DDBJ whole genome shotgun (WGS) entry which is preliminary data.</text>
</comment>
<gene>
    <name evidence="2" type="ORF">GALL_98070</name>
</gene>
<evidence type="ECO:0000313" key="2">
    <source>
        <dbReference type="EMBL" id="OIR07944.1"/>
    </source>
</evidence>
<name>A0A1J5SV58_9ZZZZ</name>
<evidence type="ECO:0000256" key="1">
    <source>
        <dbReference type="SAM" id="Phobius"/>
    </source>
</evidence>
<accession>A0A1J5SV58</accession>
<proteinExistence type="predicted"/>
<dbReference type="EMBL" id="MLJW01000034">
    <property type="protein sequence ID" value="OIR07944.1"/>
    <property type="molecule type" value="Genomic_DNA"/>
</dbReference>
<keyword evidence="1" id="KW-0812">Transmembrane</keyword>
<reference evidence="2" key="1">
    <citation type="submission" date="2016-10" db="EMBL/GenBank/DDBJ databases">
        <title>Sequence of Gallionella enrichment culture.</title>
        <authorList>
            <person name="Poehlein A."/>
            <person name="Muehling M."/>
            <person name="Daniel R."/>
        </authorList>
    </citation>
    <scope>NUCLEOTIDE SEQUENCE</scope>
</reference>
<protein>
    <recommendedName>
        <fullName evidence="3">Cytochrome b561 bacterial/Ni-hydrogenase domain-containing protein</fullName>
    </recommendedName>
</protein>
<keyword evidence="1" id="KW-1133">Transmembrane helix</keyword>